<dbReference type="SMART" id="SM00448">
    <property type="entry name" value="REC"/>
    <property type="match status" value="1"/>
</dbReference>
<dbReference type="GO" id="GO:0000160">
    <property type="term" value="P:phosphorelay signal transduction system"/>
    <property type="evidence" value="ECO:0007669"/>
    <property type="project" value="InterPro"/>
</dbReference>
<proteinExistence type="predicted"/>
<gene>
    <name evidence="3" type="ORF">DA73_0226480</name>
</gene>
<dbReference type="PANTHER" id="PTHR44520:SF1">
    <property type="entry name" value="TWO-COMPONENT SYSTEM REGULATORY PROTEIN"/>
    <property type="match status" value="1"/>
</dbReference>
<name>A0A0C1N4N6_9CYAN</name>
<sequence length="139" mass="15946">MCTYSTILLVESFPENLALFQDAFRKAQLKISLKTLTDSQSAIDYLSGIGEYSNRELHPLPSLIIFQLDIVKVSGFQLLDWWQRQSNLQKLPVVVFTQSIKQEDYQRAYELGANSCLINPTNSEELAGLLKNIYDLWIK</sequence>
<evidence type="ECO:0000313" key="3">
    <source>
        <dbReference type="EMBL" id="KIE09592.1"/>
    </source>
</evidence>
<evidence type="ECO:0000256" key="1">
    <source>
        <dbReference type="PROSITE-ProRule" id="PRU00169"/>
    </source>
</evidence>
<protein>
    <recommendedName>
        <fullName evidence="2">Response regulatory domain-containing protein</fullName>
    </recommendedName>
</protein>
<dbReference type="AlphaFoldDB" id="A0A0C1N4N6"/>
<dbReference type="InterPro" id="IPR011006">
    <property type="entry name" value="CheY-like_superfamily"/>
</dbReference>
<dbReference type="InterPro" id="IPR001789">
    <property type="entry name" value="Sig_transdc_resp-reg_receiver"/>
</dbReference>
<comment type="caution">
    <text evidence="3">The sequence shown here is derived from an EMBL/GenBank/DDBJ whole genome shotgun (WGS) entry which is preliminary data.</text>
</comment>
<comment type="caution">
    <text evidence="1">Lacks conserved residue(s) required for the propagation of feature annotation.</text>
</comment>
<dbReference type="InterPro" id="IPR052893">
    <property type="entry name" value="TCS_response_regulator"/>
</dbReference>
<reference evidence="3" key="1">
    <citation type="journal article" date="2015" name="Genome Announc.">
        <title>Draft Genome Sequence of Tolypothrix boutellei Strain VB521301.</title>
        <authorList>
            <person name="Chandrababunaidu M.M."/>
            <person name="Singh D."/>
            <person name="Sen D."/>
            <person name="Bhan S."/>
            <person name="Das S."/>
            <person name="Gupta A."/>
            <person name="Adhikary S.P."/>
            <person name="Tripathy S."/>
        </authorList>
    </citation>
    <scope>NUCLEOTIDE SEQUENCE</scope>
    <source>
        <strain evidence="3">VB521301</strain>
    </source>
</reference>
<accession>A0A0C1N4N6</accession>
<dbReference type="PANTHER" id="PTHR44520">
    <property type="entry name" value="RESPONSE REGULATOR RCP1-RELATED"/>
    <property type="match status" value="1"/>
</dbReference>
<dbReference type="STRING" id="1479485.DA73_0226480"/>
<dbReference type="Pfam" id="PF00072">
    <property type="entry name" value="Response_reg"/>
    <property type="match status" value="1"/>
</dbReference>
<dbReference type="Gene3D" id="3.40.50.2300">
    <property type="match status" value="1"/>
</dbReference>
<dbReference type="OrthoDB" id="9793918at2"/>
<dbReference type="EMBL" id="JHEG02000057">
    <property type="protein sequence ID" value="KIE09592.1"/>
    <property type="molecule type" value="Genomic_DNA"/>
</dbReference>
<dbReference type="SUPFAM" id="SSF52172">
    <property type="entry name" value="CheY-like"/>
    <property type="match status" value="1"/>
</dbReference>
<evidence type="ECO:0000259" key="2">
    <source>
        <dbReference type="PROSITE" id="PS50110"/>
    </source>
</evidence>
<organism evidence="3">
    <name type="scientific">Tolypothrix bouteillei VB521301</name>
    <dbReference type="NCBI Taxonomy" id="1479485"/>
    <lineage>
        <taxon>Bacteria</taxon>
        <taxon>Bacillati</taxon>
        <taxon>Cyanobacteriota</taxon>
        <taxon>Cyanophyceae</taxon>
        <taxon>Nostocales</taxon>
        <taxon>Tolypothrichaceae</taxon>
        <taxon>Tolypothrix</taxon>
    </lineage>
</organism>
<feature type="domain" description="Response regulatory" evidence="2">
    <location>
        <begin position="6"/>
        <end position="134"/>
    </location>
</feature>
<dbReference type="PROSITE" id="PS50110">
    <property type="entry name" value="RESPONSE_REGULATORY"/>
    <property type="match status" value="1"/>
</dbReference>